<proteinExistence type="predicted"/>
<protein>
    <submittedName>
        <fullName evidence="1">(2Fe-2S)-binding protein</fullName>
    </submittedName>
</protein>
<evidence type="ECO:0000313" key="2">
    <source>
        <dbReference type="Proteomes" id="UP000053480"/>
    </source>
</evidence>
<reference evidence="1" key="1">
    <citation type="submission" date="2024-07" db="EMBL/GenBank/DDBJ databases">
        <title>Metagenome and Metagenome-Assembled Genomes of Archaea from a hot spring from the geothermal field of Los Azufres, Mexico.</title>
        <authorList>
            <person name="Marin-Paredes R."/>
            <person name="Martinez-Romero E."/>
            <person name="Servin-Garciduenas L.E."/>
        </authorList>
    </citation>
    <scope>NUCLEOTIDE SEQUENCE</scope>
    <source>
        <strain evidence="1">AZ1-454</strain>
    </source>
</reference>
<evidence type="ECO:0000313" key="1">
    <source>
        <dbReference type="EMBL" id="MEW9490672.1"/>
    </source>
</evidence>
<comment type="caution">
    <text evidence="1">The sequence shown here is derived from an EMBL/GenBank/DDBJ whole genome shotgun (WGS) entry which is preliminary data.</text>
</comment>
<dbReference type="EMBL" id="JZWS03000001">
    <property type="protein sequence ID" value="MEW9490672.1"/>
    <property type="molecule type" value="Genomic_DNA"/>
</dbReference>
<organism evidence="1 2">
    <name type="scientific">Candidatus Aramenus sulfurataquae</name>
    <dbReference type="NCBI Taxonomy" id="1326980"/>
    <lineage>
        <taxon>Archaea</taxon>
        <taxon>Thermoproteota</taxon>
        <taxon>Thermoprotei</taxon>
        <taxon>Sulfolobales</taxon>
        <taxon>Sulfolobaceae</taxon>
        <taxon>Candidatus Aramenus</taxon>
    </lineage>
</organism>
<accession>A0ACC6TLE9</accession>
<sequence>MTCIRSKRHKRCRSPKDCEYGLPYTEVVEGGKRRSTCENLEWSFSSLYFPLKNDVIHSGVLKRAPFLLKFVPSLLNLPSYYAPVEENVVEKISLDTLIIGGGVSGLSALEGLSNSIVVAMDLNDQVFFDPLADSSLIKKLKEIAKSSWEKVIKGVVLGRFEEGIVIKTDNKLLVVNANKVIVSNGGRYIPPIFKGNDLPGIISRNLYLRLRSKLKRVIVVGSSDDALRTAMVSGGKLLVKKGTESFSKFWSERAEEMGVEVIQVDTLQLKRKGKKLVVYSDGINEEVDAVVFAVIKQPRIELMSNLGVRYKFYSFSHVYLPEHDYAGLADHEIAVAGGSRGISDYEVSFLSSKALLDDRYLDQLKSGLKERETHLLNFYSGVWESRNSPYLFSYGGYVCECEDVTFHDLEKARLRGYKSVEEVKRVTGLSTGSCQGKICTYLAGSYLKSDELITFRSPLYPMW</sequence>
<name>A0ACC6TLE9_9CREN</name>
<dbReference type="Proteomes" id="UP000053480">
    <property type="component" value="Unassembled WGS sequence"/>
</dbReference>
<gene>
    <name evidence="1" type="ORF">TQ35_0000405</name>
</gene>